<proteinExistence type="predicted"/>
<reference evidence="2" key="1">
    <citation type="submission" date="2023-03" db="EMBL/GenBank/DDBJ databases">
        <title>Massive genome expansion in bonnet fungi (Mycena s.s.) driven by repeated elements and novel gene families across ecological guilds.</title>
        <authorList>
            <consortium name="Lawrence Berkeley National Laboratory"/>
            <person name="Harder C.B."/>
            <person name="Miyauchi S."/>
            <person name="Viragh M."/>
            <person name="Kuo A."/>
            <person name="Thoen E."/>
            <person name="Andreopoulos B."/>
            <person name="Lu D."/>
            <person name="Skrede I."/>
            <person name="Drula E."/>
            <person name="Henrissat B."/>
            <person name="Morin E."/>
            <person name="Kohler A."/>
            <person name="Barry K."/>
            <person name="LaButti K."/>
            <person name="Morin E."/>
            <person name="Salamov A."/>
            <person name="Lipzen A."/>
            <person name="Mereny Z."/>
            <person name="Hegedus B."/>
            <person name="Baldrian P."/>
            <person name="Stursova M."/>
            <person name="Weitz H."/>
            <person name="Taylor A."/>
            <person name="Grigoriev I.V."/>
            <person name="Nagy L.G."/>
            <person name="Martin F."/>
            <person name="Kauserud H."/>
        </authorList>
    </citation>
    <scope>NUCLEOTIDE SEQUENCE</scope>
    <source>
        <strain evidence="2">9144</strain>
    </source>
</reference>
<protein>
    <submittedName>
        <fullName evidence="2">Uncharacterized protein</fullName>
    </submittedName>
</protein>
<sequence length="401" mass="44973">MSQIDACKNIFIIEFCTNKLSLLRDESTTQKECFGYRTKNLNDVAMHTIDKCNSVEPSLSRKQRLGRILVGTVNFDAAKTKLTITSGIWAALEDKMEGERLGLYYEKSGMLIVTCPTAIHEAVQFLAQPFKFIAVTNPSFVCDTNTDVPVGIDDKGTSAKRAADFAFGSMNGKYAIVFECGYSEPDLESRVGMWFGIETVLRVVTLKFVCGDYTSPPASKVRPRVAVDFDTFATNSQTTSENLGSVTYDGHVRAHDIDKIEIGVYHRNEGKVDGAIFDITPGAADLDTTQQFINNFLRKATRQYLGDAKFREIFPTSSPSSIDWTLFYKGVQSGKMRDAYCRYVARAKTTRPKVTVHSIPDFFCKRERDLDGAGSVDEDERPYKAHKTTDKRRKRVHPSRL</sequence>
<dbReference type="Proteomes" id="UP001219525">
    <property type="component" value="Unassembled WGS sequence"/>
</dbReference>
<accession>A0AAD6UQW7</accession>
<feature type="region of interest" description="Disordered" evidence="1">
    <location>
        <begin position="373"/>
        <end position="401"/>
    </location>
</feature>
<organism evidence="2 3">
    <name type="scientific">Mycena pura</name>
    <dbReference type="NCBI Taxonomy" id="153505"/>
    <lineage>
        <taxon>Eukaryota</taxon>
        <taxon>Fungi</taxon>
        <taxon>Dikarya</taxon>
        <taxon>Basidiomycota</taxon>
        <taxon>Agaricomycotina</taxon>
        <taxon>Agaricomycetes</taxon>
        <taxon>Agaricomycetidae</taxon>
        <taxon>Agaricales</taxon>
        <taxon>Marasmiineae</taxon>
        <taxon>Mycenaceae</taxon>
        <taxon>Mycena</taxon>
    </lineage>
</organism>
<dbReference type="EMBL" id="JARJCW010000152">
    <property type="protein sequence ID" value="KAJ7190333.1"/>
    <property type="molecule type" value="Genomic_DNA"/>
</dbReference>
<comment type="caution">
    <text evidence="2">The sequence shown here is derived from an EMBL/GenBank/DDBJ whole genome shotgun (WGS) entry which is preliminary data.</text>
</comment>
<evidence type="ECO:0000256" key="1">
    <source>
        <dbReference type="SAM" id="MobiDB-lite"/>
    </source>
</evidence>
<gene>
    <name evidence="2" type="ORF">GGX14DRAFT_408106</name>
</gene>
<name>A0AAD6UQW7_9AGAR</name>
<evidence type="ECO:0000313" key="3">
    <source>
        <dbReference type="Proteomes" id="UP001219525"/>
    </source>
</evidence>
<dbReference type="AlphaFoldDB" id="A0AAD6UQW7"/>
<evidence type="ECO:0000313" key="2">
    <source>
        <dbReference type="EMBL" id="KAJ7190333.1"/>
    </source>
</evidence>
<feature type="compositionally biased region" description="Basic residues" evidence="1">
    <location>
        <begin position="384"/>
        <end position="401"/>
    </location>
</feature>
<dbReference type="InterPro" id="IPR019825">
    <property type="entry name" value="Lectin_legB_Mn/Ca_BS"/>
</dbReference>
<dbReference type="PROSITE" id="PS00307">
    <property type="entry name" value="LECTIN_LEGUME_BETA"/>
    <property type="match status" value="1"/>
</dbReference>
<keyword evidence="3" id="KW-1185">Reference proteome</keyword>